<comment type="caution">
    <text evidence="7">The sequence shown here is derived from an EMBL/GenBank/DDBJ whole genome shotgun (WGS) entry which is preliminary data.</text>
</comment>
<dbReference type="Proteomes" id="UP000886268">
    <property type="component" value="Unassembled WGS sequence"/>
</dbReference>
<dbReference type="CDD" id="cd13653">
    <property type="entry name" value="PBP2_phosphate_like_1"/>
    <property type="match status" value="1"/>
</dbReference>
<evidence type="ECO:0000256" key="3">
    <source>
        <dbReference type="ARBA" id="ARBA00022729"/>
    </source>
</evidence>
<evidence type="ECO:0000313" key="6">
    <source>
        <dbReference type="EMBL" id="HEB74558.1"/>
    </source>
</evidence>
<name>A0A7C1VQ55_DESA2</name>
<organism evidence="7">
    <name type="scientific">Desulfofervidus auxilii</name>
    <dbReference type="NCBI Taxonomy" id="1621989"/>
    <lineage>
        <taxon>Bacteria</taxon>
        <taxon>Pseudomonadati</taxon>
        <taxon>Thermodesulfobacteriota</taxon>
        <taxon>Candidatus Desulfofervidia</taxon>
        <taxon>Candidatus Desulfofervidales</taxon>
        <taxon>Candidatus Desulfofervidaceae</taxon>
        <taxon>Candidatus Desulfofervidus</taxon>
    </lineage>
</organism>
<reference evidence="7" key="1">
    <citation type="journal article" date="2020" name="mSystems">
        <title>Genome- and Community-Level Interaction Insights into Carbon Utilization and Element Cycling Functions of Hydrothermarchaeota in Hydrothermal Sediment.</title>
        <authorList>
            <person name="Zhou Z."/>
            <person name="Liu Y."/>
            <person name="Xu W."/>
            <person name="Pan J."/>
            <person name="Luo Z.H."/>
            <person name="Li M."/>
        </authorList>
    </citation>
    <scope>NUCLEOTIDE SEQUENCE [LARGE SCALE GENOMIC DNA]</scope>
    <source>
        <strain evidence="7">HyVt-389</strain>
        <strain evidence="6">HyVt-45</strain>
    </source>
</reference>
<dbReference type="SUPFAM" id="SSF53850">
    <property type="entry name" value="Periplasmic binding protein-like II"/>
    <property type="match status" value="1"/>
</dbReference>
<dbReference type="Gene3D" id="3.40.190.10">
    <property type="entry name" value="Periplasmic binding protein-like II"/>
    <property type="match status" value="2"/>
</dbReference>
<gene>
    <name evidence="7" type="ORF">ENI35_07155</name>
    <name evidence="6" type="ORF">ENJ03_04990</name>
</gene>
<keyword evidence="3" id="KW-0732">Signal</keyword>
<comment type="similarity">
    <text evidence="1 4">Belongs to the PstS family.</text>
</comment>
<protein>
    <recommendedName>
        <fullName evidence="4">Phosphate-binding protein</fullName>
    </recommendedName>
</protein>
<dbReference type="InterPro" id="IPR024370">
    <property type="entry name" value="PBP_domain"/>
</dbReference>
<evidence type="ECO:0000259" key="5">
    <source>
        <dbReference type="Pfam" id="PF12849"/>
    </source>
</evidence>
<dbReference type="PANTHER" id="PTHR30570">
    <property type="entry name" value="PERIPLASMIC PHOSPHATE BINDING COMPONENT OF PHOSPHATE ABC TRANSPORTER"/>
    <property type="match status" value="1"/>
</dbReference>
<keyword evidence="4" id="KW-0592">Phosphate transport</keyword>
<accession>A0A7C1VQ55</accession>
<dbReference type="Proteomes" id="UP000885738">
    <property type="component" value="Unassembled WGS sequence"/>
</dbReference>
<dbReference type="EMBL" id="DRIH01000259">
    <property type="protein sequence ID" value="HEC68563.1"/>
    <property type="molecule type" value="Genomic_DNA"/>
</dbReference>
<evidence type="ECO:0000313" key="7">
    <source>
        <dbReference type="EMBL" id="HEC68563.1"/>
    </source>
</evidence>
<dbReference type="GO" id="GO:0006817">
    <property type="term" value="P:phosphate ion transport"/>
    <property type="evidence" value="ECO:0007669"/>
    <property type="project" value="UniProtKB-UniRule"/>
</dbReference>
<dbReference type="InterPro" id="IPR011862">
    <property type="entry name" value="Phos-bd"/>
</dbReference>
<evidence type="ECO:0000256" key="4">
    <source>
        <dbReference type="RuleBase" id="RU367119"/>
    </source>
</evidence>
<feature type="domain" description="PBP" evidence="5">
    <location>
        <begin position="18"/>
        <end position="252"/>
    </location>
</feature>
<sequence>MKKLWVIVFSLILLFAQNSLAGKIVIKGSTTVLPIVQAIGEVFGKQHPEIKISISGGGSGNGIKALIDGTCNIATSSRFIKEKEVKMAIDEGIYPVPHKIALDGIVPIVHPSNPIEDLTLNQLRNIYIGKTRNWKEVGGFDHSIVVVSRDTSSGTYEVWEEKVMHKKRVTPRALLQTSNGTVLQTVAHNKWAIGYVGIGYLNKQVKAIKINGVIATKDTVRIGKFPITRPLFIFTNGWPKGEINSFINFVLSPIGQKIVEKSGYVAIYPIK</sequence>
<dbReference type="InterPro" id="IPR050811">
    <property type="entry name" value="Phosphate_ABC_transporter"/>
</dbReference>
<dbReference type="EMBL" id="DRKW01000292">
    <property type="protein sequence ID" value="HEB74558.1"/>
    <property type="molecule type" value="Genomic_DNA"/>
</dbReference>
<dbReference type="GO" id="GO:0042301">
    <property type="term" value="F:phosphate ion binding"/>
    <property type="evidence" value="ECO:0007669"/>
    <property type="project" value="UniProtKB-UniRule"/>
</dbReference>
<comment type="function">
    <text evidence="4">Involved in the system for phosphate transport across the cytoplasmic membrane.</text>
</comment>
<dbReference type="PANTHER" id="PTHR30570:SF1">
    <property type="entry name" value="PHOSPHATE-BINDING PROTEIN PSTS"/>
    <property type="match status" value="1"/>
</dbReference>
<dbReference type="AlphaFoldDB" id="A0A7C1VQ55"/>
<evidence type="ECO:0000256" key="2">
    <source>
        <dbReference type="ARBA" id="ARBA00022448"/>
    </source>
</evidence>
<evidence type="ECO:0000256" key="1">
    <source>
        <dbReference type="ARBA" id="ARBA00008725"/>
    </source>
</evidence>
<keyword evidence="2 4" id="KW-0813">Transport</keyword>
<dbReference type="Pfam" id="PF12849">
    <property type="entry name" value="PBP_like_2"/>
    <property type="match status" value="1"/>
</dbReference>
<proteinExistence type="inferred from homology"/>
<dbReference type="NCBIfam" id="TIGR02136">
    <property type="entry name" value="ptsS_2"/>
    <property type="match status" value="1"/>
</dbReference>